<feature type="compositionally biased region" description="Low complexity" evidence="1">
    <location>
        <begin position="166"/>
        <end position="178"/>
    </location>
</feature>
<reference evidence="2 3" key="1">
    <citation type="submission" date="2020-05" db="EMBL/GenBank/DDBJ databases">
        <title>Identification and distribution of gene clusters putatively required for synthesis of sphingolipid metabolism inhibitors in phylogenetically diverse species of the filamentous fungus Fusarium.</title>
        <authorList>
            <person name="Kim H.-S."/>
            <person name="Busman M."/>
            <person name="Brown D.W."/>
            <person name="Divon H."/>
            <person name="Uhlig S."/>
            <person name="Proctor R.H."/>
        </authorList>
    </citation>
    <scope>NUCLEOTIDE SEQUENCE [LARGE SCALE GENOMIC DNA]</scope>
    <source>
        <strain evidence="2 3">NRRL 20693</strain>
    </source>
</reference>
<evidence type="ECO:0000256" key="1">
    <source>
        <dbReference type="SAM" id="MobiDB-lite"/>
    </source>
</evidence>
<feature type="compositionally biased region" description="Basic residues" evidence="1">
    <location>
        <begin position="1"/>
        <end position="10"/>
    </location>
</feature>
<protein>
    <submittedName>
        <fullName evidence="2">Uncharacterized protein</fullName>
    </submittedName>
</protein>
<evidence type="ECO:0000313" key="2">
    <source>
        <dbReference type="EMBL" id="KAF5677536.1"/>
    </source>
</evidence>
<accession>A0A8H5WZ87</accession>
<gene>
    <name evidence="2" type="ORF">FHETE_1587</name>
</gene>
<dbReference type="AlphaFoldDB" id="A0A8H5WZ87"/>
<feature type="compositionally biased region" description="Basic and acidic residues" evidence="1">
    <location>
        <begin position="149"/>
        <end position="159"/>
    </location>
</feature>
<sequence>MSTSLRHRLSGGRPHSPDAPLQITIGVCTPSTEDRPSHWVLMLAERDAEYATWYHSIRGPSVGKPWQVLIEQGRLNSWAVDTRYKVTEIPFGRRRAVRAAARRTPGRFCQGWVHDVIEDLEKQEVVPEGTQSIIAELMEEDPYLQVMPQREEQAQDRSNGKRQNGSKRPSSPKSSLSKKNLWRVCFCV</sequence>
<keyword evidence="3" id="KW-1185">Reference proteome</keyword>
<dbReference type="EMBL" id="JAAGWQ010000025">
    <property type="protein sequence ID" value="KAF5677536.1"/>
    <property type="molecule type" value="Genomic_DNA"/>
</dbReference>
<evidence type="ECO:0000313" key="3">
    <source>
        <dbReference type="Proteomes" id="UP000567885"/>
    </source>
</evidence>
<name>A0A8H5WZ87_FUSHE</name>
<proteinExistence type="predicted"/>
<comment type="caution">
    <text evidence="2">The sequence shown here is derived from an EMBL/GenBank/DDBJ whole genome shotgun (WGS) entry which is preliminary data.</text>
</comment>
<feature type="region of interest" description="Disordered" evidence="1">
    <location>
        <begin position="1"/>
        <end position="21"/>
    </location>
</feature>
<organism evidence="2 3">
    <name type="scientific">Fusarium heterosporum</name>
    <dbReference type="NCBI Taxonomy" id="42747"/>
    <lineage>
        <taxon>Eukaryota</taxon>
        <taxon>Fungi</taxon>
        <taxon>Dikarya</taxon>
        <taxon>Ascomycota</taxon>
        <taxon>Pezizomycotina</taxon>
        <taxon>Sordariomycetes</taxon>
        <taxon>Hypocreomycetidae</taxon>
        <taxon>Hypocreales</taxon>
        <taxon>Nectriaceae</taxon>
        <taxon>Fusarium</taxon>
        <taxon>Fusarium heterosporum species complex</taxon>
    </lineage>
</organism>
<feature type="region of interest" description="Disordered" evidence="1">
    <location>
        <begin position="149"/>
        <end position="178"/>
    </location>
</feature>
<dbReference type="OrthoDB" id="5296964at2759"/>
<dbReference type="Proteomes" id="UP000567885">
    <property type="component" value="Unassembled WGS sequence"/>
</dbReference>